<accession>A0A9D4HZN0</accession>
<feature type="chain" id="PRO_5039128543" evidence="2">
    <location>
        <begin position="26"/>
        <end position="497"/>
    </location>
</feature>
<dbReference type="Gene3D" id="3.40.720.10">
    <property type="entry name" value="Alkaline Phosphatase, subunit A"/>
    <property type="match status" value="1"/>
</dbReference>
<comment type="caution">
    <text evidence="3">The sequence shown here is derived from an EMBL/GenBank/DDBJ whole genome shotgun (WGS) entry which is preliminary data.</text>
</comment>
<dbReference type="Proteomes" id="UP000828390">
    <property type="component" value="Unassembled WGS sequence"/>
</dbReference>
<gene>
    <name evidence="3" type="ORF">DPMN_045184</name>
</gene>
<evidence type="ECO:0000313" key="3">
    <source>
        <dbReference type="EMBL" id="KAH3738547.1"/>
    </source>
</evidence>
<dbReference type="AlphaFoldDB" id="A0A9D4HZN0"/>
<dbReference type="PANTHER" id="PTHR10151:SF120">
    <property type="entry name" value="BIS(5'-ADENOSYL)-TRIPHOSPHATASE"/>
    <property type="match status" value="1"/>
</dbReference>
<dbReference type="SUPFAM" id="SSF53649">
    <property type="entry name" value="Alkaline phosphatase-like"/>
    <property type="match status" value="1"/>
</dbReference>
<protein>
    <submittedName>
        <fullName evidence="3">Uncharacterized protein</fullName>
    </submittedName>
</protein>
<dbReference type="InterPro" id="IPR017850">
    <property type="entry name" value="Alkaline_phosphatase_core_sf"/>
</dbReference>
<dbReference type="CDD" id="cd16018">
    <property type="entry name" value="Enpp"/>
    <property type="match status" value="1"/>
</dbReference>
<sequence length="497" mass="56708">MIDSSKVSSFCITIFIYVLTEVVDCSSPKVLLISVDGFRYNYLDLLAAEETPNFHYFIQNGVKSELVNVFPTNTYPNHYTLITGLYPESHGIVQNRFFDKDFRVKDFFWYDNRRDNFDPVWYDVGAEPIYVTNKKGSGIRKCGSILWPGGLGKVKGVEPEMVYEDKDPFSHVNFTKMFDDMVDWFTMKDNPINLGLLYFDEPDELAHKFGAGSLEVIKFIKEFDGLLGHFINKLKDTGLINELNIILVADHGFTNITEHVVFTDYEIWEHEYTTGSHFQNRAALQMYPKDSSIEVLYKKLTNDTLRDKIDVYLRDRSDYLRSKLHFSASSRIAPIIVTGKEGIVLFPNKSATQNYTNKGGHGYDPLKFRNMHPIFLAMGPVFKKRVEIPAFPNLDIYPLMCHILGVEPAPNNGTLESVRDILVDSVSGNRENLITGITSVSLLVVFGMTVLIAGLYAICACHNARKKPRIIVRRLDGPTNHLHTHHLLQSDDDDDEF</sequence>
<keyword evidence="2" id="KW-0732">Signal</keyword>
<keyword evidence="4" id="KW-1185">Reference proteome</keyword>
<dbReference type="OrthoDB" id="415411at2759"/>
<proteinExistence type="predicted"/>
<reference evidence="3" key="1">
    <citation type="journal article" date="2019" name="bioRxiv">
        <title>The Genome of the Zebra Mussel, Dreissena polymorpha: A Resource for Invasive Species Research.</title>
        <authorList>
            <person name="McCartney M.A."/>
            <person name="Auch B."/>
            <person name="Kono T."/>
            <person name="Mallez S."/>
            <person name="Zhang Y."/>
            <person name="Obille A."/>
            <person name="Becker A."/>
            <person name="Abrahante J.E."/>
            <person name="Garbe J."/>
            <person name="Badalamenti J.P."/>
            <person name="Herman A."/>
            <person name="Mangelson H."/>
            <person name="Liachko I."/>
            <person name="Sullivan S."/>
            <person name="Sone E.D."/>
            <person name="Koren S."/>
            <person name="Silverstein K.A.T."/>
            <person name="Beckman K.B."/>
            <person name="Gohl D.M."/>
        </authorList>
    </citation>
    <scope>NUCLEOTIDE SEQUENCE</scope>
    <source>
        <strain evidence="3">Duluth1</strain>
        <tissue evidence="3">Whole animal</tissue>
    </source>
</reference>
<dbReference type="EMBL" id="JAIWYP010000011">
    <property type="protein sequence ID" value="KAH3738547.1"/>
    <property type="molecule type" value="Genomic_DNA"/>
</dbReference>
<keyword evidence="1" id="KW-0812">Transmembrane</keyword>
<evidence type="ECO:0000256" key="1">
    <source>
        <dbReference type="SAM" id="Phobius"/>
    </source>
</evidence>
<dbReference type="Pfam" id="PF01663">
    <property type="entry name" value="Phosphodiest"/>
    <property type="match status" value="1"/>
</dbReference>
<dbReference type="InterPro" id="IPR002591">
    <property type="entry name" value="Phosphodiest/P_Trfase"/>
</dbReference>
<name>A0A9D4HZN0_DREPO</name>
<keyword evidence="1" id="KW-1133">Transmembrane helix</keyword>
<organism evidence="3 4">
    <name type="scientific">Dreissena polymorpha</name>
    <name type="common">Zebra mussel</name>
    <name type="synonym">Mytilus polymorpha</name>
    <dbReference type="NCBI Taxonomy" id="45954"/>
    <lineage>
        <taxon>Eukaryota</taxon>
        <taxon>Metazoa</taxon>
        <taxon>Spiralia</taxon>
        <taxon>Lophotrochozoa</taxon>
        <taxon>Mollusca</taxon>
        <taxon>Bivalvia</taxon>
        <taxon>Autobranchia</taxon>
        <taxon>Heteroconchia</taxon>
        <taxon>Euheterodonta</taxon>
        <taxon>Imparidentia</taxon>
        <taxon>Neoheterodontei</taxon>
        <taxon>Myida</taxon>
        <taxon>Dreissenoidea</taxon>
        <taxon>Dreissenidae</taxon>
        <taxon>Dreissena</taxon>
    </lineage>
</organism>
<dbReference type="GO" id="GO:0016787">
    <property type="term" value="F:hydrolase activity"/>
    <property type="evidence" value="ECO:0007669"/>
    <property type="project" value="UniProtKB-ARBA"/>
</dbReference>
<dbReference type="PANTHER" id="PTHR10151">
    <property type="entry name" value="ECTONUCLEOTIDE PYROPHOSPHATASE/PHOSPHODIESTERASE"/>
    <property type="match status" value="1"/>
</dbReference>
<feature type="transmembrane region" description="Helical" evidence="1">
    <location>
        <begin position="433"/>
        <end position="459"/>
    </location>
</feature>
<evidence type="ECO:0000313" key="4">
    <source>
        <dbReference type="Proteomes" id="UP000828390"/>
    </source>
</evidence>
<feature type="signal peptide" evidence="2">
    <location>
        <begin position="1"/>
        <end position="25"/>
    </location>
</feature>
<dbReference type="Gene3D" id="3.30.1360.180">
    <property type="match status" value="1"/>
</dbReference>
<evidence type="ECO:0000256" key="2">
    <source>
        <dbReference type="SAM" id="SignalP"/>
    </source>
</evidence>
<reference evidence="3" key="2">
    <citation type="submission" date="2020-11" db="EMBL/GenBank/DDBJ databases">
        <authorList>
            <person name="McCartney M.A."/>
            <person name="Auch B."/>
            <person name="Kono T."/>
            <person name="Mallez S."/>
            <person name="Becker A."/>
            <person name="Gohl D.M."/>
            <person name="Silverstein K.A.T."/>
            <person name="Koren S."/>
            <person name="Bechman K.B."/>
            <person name="Herman A."/>
            <person name="Abrahante J.E."/>
            <person name="Garbe J."/>
        </authorList>
    </citation>
    <scope>NUCLEOTIDE SEQUENCE</scope>
    <source>
        <strain evidence="3">Duluth1</strain>
        <tissue evidence="3">Whole animal</tissue>
    </source>
</reference>
<keyword evidence="1" id="KW-0472">Membrane</keyword>